<evidence type="ECO:0000256" key="1">
    <source>
        <dbReference type="SAM" id="MobiDB-lite"/>
    </source>
</evidence>
<dbReference type="GO" id="GO:0016011">
    <property type="term" value="C:dystroglycan complex"/>
    <property type="evidence" value="ECO:0007669"/>
    <property type="project" value="TreeGrafter"/>
</dbReference>
<dbReference type="GO" id="GO:0002009">
    <property type="term" value="P:morphogenesis of an epithelium"/>
    <property type="evidence" value="ECO:0007669"/>
    <property type="project" value="TreeGrafter"/>
</dbReference>
<feature type="transmembrane region" description="Helical" evidence="2">
    <location>
        <begin position="936"/>
        <end position="960"/>
    </location>
</feature>
<dbReference type="EMBL" id="GGYP01006465">
    <property type="protein sequence ID" value="MDE51236.1"/>
    <property type="molecule type" value="Transcribed_RNA"/>
</dbReference>
<dbReference type="PANTHER" id="PTHR21559:SF21">
    <property type="entry name" value="DYSTROGLYCAN 1"/>
    <property type="match status" value="1"/>
</dbReference>
<protein>
    <submittedName>
        <fullName evidence="3">Dystroglycan</fullName>
    </submittedName>
</protein>
<evidence type="ECO:0000256" key="2">
    <source>
        <dbReference type="SAM" id="Phobius"/>
    </source>
</evidence>
<dbReference type="GO" id="GO:0042383">
    <property type="term" value="C:sarcolemma"/>
    <property type="evidence" value="ECO:0007669"/>
    <property type="project" value="TreeGrafter"/>
</dbReference>
<keyword evidence="2" id="KW-1133">Transmembrane helix</keyword>
<accession>A0A6G1SL23</accession>
<feature type="compositionally biased region" description="Low complexity" evidence="1">
    <location>
        <begin position="1118"/>
        <end position="1128"/>
    </location>
</feature>
<feature type="compositionally biased region" description="Polar residues" evidence="1">
    <location>
        <begin position="250"/>
        <end position="263"/>
    </location>
</feature>
<dbReference type="PANTHER" id="PTHR21559">
    <property type="entry name" value="DYSTROGLYCAN-RELATED"/>
    <property type="match status" value="1"/>
</dbReference>
<dbReference type="InterPro" id="IPR015919">
    <property type="entry name" value="Cadherin-like_sf"/>
</dbReference>
<dbReference type="GO" id="GO:0007411">
    <property type="term" value="P:axon guidance"/>
    <property type="evidence" value="ECO:0007669"/>
    <property type="project" value="TreeGrafter"/>
</dbReference>
<dbReference type="AlphaFoldDB" id="A0A6G1SL23"/>
<reference evidence="3" key="1">
    <citation type="submission" date="2018-10" db="EMBL/GenBank/DDBJ databases">
        <title>Transcriptome assembly of Aceria tosichella (Wheat curl mite) Type 2.</title>
        <authorList>
            <person name="Scully E.D."/>
            <person name="Geib S.M."/>
            <person name="Palmer N.A."/>
            <person name="Gupta A.K."/>
            <person name="Sarath G."/>
            <person name="Tatineni S."/>
        </authorList>
    </citation>
    <scope>NUCLEOTIDE SEQUENCE</scope>
    <source>
        <strain evidence="3">LincolnNE</strain>
    </source>
</reference>
<dbReference type="SUPFAM" id="SSF49313">
    <property type="entry name" value="Cadherin-like"/>
    <property type="match status" value="2"/>
</dbReference>
<dbReference type="InterPro" id="IPR013783">
    <property type="entry name" value="Ig-like_fold"/>
</dbReference>
<keyword evidence="2" id="KW-0812">Transmembrane</keyword>
<dbReference type="GO" id="GO:0043236">
    <property type="term" value="F:laminin binding"/>
    <property type="evidence" value="ECO:0007669"/>
    <property type="project" value="TreeGrafter"/>
</dbReference>
<feature type="region of interest" description="Disordered" evidence="1">
    <location>
        <begin position="237"/>
        <end position="263"/>
    </location>
</feature>
<feature type="transmembrane region" description="Helical" evidence="2">
    <location>
        <begin position="49"/>
        <end position="68"/>
    </location>
</feature>
<gene>
    <name evidence="3" type="primary">DAG1</name>
    <name evidence="3" type="ORF">g.16031</name>
</gene>
<dbReference type="GO" id="GO:0021675">
    <property type="term" value="P:nerve development"/>
    <property type="evidence" value="ECO:0007669"/>
    <property type="project" value="TreeGrafter"/>
</dbReference>
<keyword evidence="2" id="KW-0472">Membrane</keyword>
<organism evidence="3">
    <name type="scientific">Aceria tosichella</name>
    <name type="common">wheat curl mite</name>
    <dbReference type="NCBI Taxonomy" id="561515"/>
    <lineage>
        <taxon>Eukaryota</taxon>
        <taxon>Metazoa</taxon>
        <taxon>Ecdysozoa</taxon>
        <taxon>Arthropoda</taxon>
        <taxon>Chelicerata</taxon>
        <taxon>Arachnida</taxon>
        <taxon>Acari</taxon>
        <taxon>Acariformes</taxon>
        <taxon>Trombidiformes</taxon>
        <taxon>Prostigmata</taxon>
        <taxon>Eupodina</taxon>
        <taxon>Eriophyoidea</taxon>
        <taxon>Eriophyidae</taxon>
        <taxon>Eriophyinae</taxon>
        <taxon>Aceriini</taxon>
        <taxon>Aceria</taxon>
    </lineage>
</organism>
<evidence type="ECO:0000313" key="3">
    <source>
        <dbReference type="EMBL" id="MDE51236.1"/>
    </source>
</evidence>
<name>A0A6G1SL23_9ACAR</name>
<sequence length="1189" mass="134019">MRNSWDLFNLIPKSNSSPMKHSHRQHYQHHNYHARRLITKSYVPYHQPLNLGFIFYFFLVIITSKLFITIQTGECSQDKFINNAANNAYNNLILSTSEPDLFATSYLHDTLQVQQAESVNYPTNYDEPHSGSSSIIKSTPPLAKSFQNFYSNDNALAKQHIISPRAVFKANYYDSSFSIASTDNNEPFSPLFEYHSADAQQQYMQQDSIQHPYHGPPPLSDGANLLDWIEPGSGAGGGYDSVPFDRSEDSSSSLNNEYSPTPSVVLNNPMMTPLFEQMPKLSDNPPILMRRLPRLVGTAGSPWRYKIPSSTFQDEDGDLRHLRTSLIMKQFIKSEYHNNNISQLESNDVSMMKNLQWLQYDQSSQTLYGFPTEDDIGLNIFLIVVSDRWGSSSNETIRIAIRPHQSSRAITHSIRISGIELANQRRSSIPEVLMDLVKSLSEGVFADRSGKNLIIQSYTLANTTTSSNDVNYRSGPVISIAWFNSSFPVHPCDLAGIETIFRALVDDRQLSPDWSLLSHGGNSDYSPSQALIKSLSPDFRPSSVRINLLGACESKRSSSDGQARYPISTEAGLKTRTRLGKLKWKLGQPIMYQIPVDVFTADEGSRSTRNLSLNLHTIDGKTLDQDPGYNFLEFEQETQTIFGLPYDLTKHVGSKELLLTARHPITDQRIHETFIIDIEPQDLTTINNRAFRVSLYFLTRINIFGPREHVMLSRRMVTALDVADLNYGYEEYADFTIIAIQKFTTGSYIDNSASLSDPANSWKYQDKIFPLDDSSQMTTKSTSDSFTTRDVTSSDGTIFYKLTWTNETIGRHGDCPVEVIKENILYTLERSMIDYIPPSEDFRPEDPAKNASIRFYERLREYFEPAIDLIHLRFEPMSACIDALELHDVGNSDLADIVDKAEDMQSSTEAPLPTILTKPLEAPKMKEVSPINSDEYWAIVVLIILVVAIFFVVMMLIMGLHTYRINQEKRFELQMKLAQARQNSMYLSSMVLADQLQPNDLAGGQQLANIAKPIYLDERTSRKPVILDNEKELLANGSGGSNHSAFYKPTSVTLTGQTIQTAPLKPNMTFTMDSIANIHQQNNTNLASMCPPDTMMAAAASQHMFLDEHQRQRSMTLNRRTTNSTTNRPPLPRQASSSHLSHSQSIITVASIAPQVSFVPHSQANAVPFVYAPMPVFYESAAEQPPYEL</sequence>
<feature type="region of interest" description="Disordered" evidence="1">
    <location>
        <begin position="1118"/>
        <end position="1142"/>
    </location>
</feature>
<dbReference type="Gene3D" id="2.60.40.10">
    <property type="entry name" value="Immunoglobulins"/>
    <property type="match status" value="1"/>
</dbReference>
<proteinExistence type="predicted"/>
<dbReference type="GO" id="GO:0005509">
    <property type="term" value="F:calcium ion binding"/>
    <property type="evidence" value="ECO:0007669"/>
    <property type="project" value="InterPro"/>
</dbReference>